<keyword evidence="5" id="KW-0833">Ubl conjugation pathway</keyword>
<evidence type="ECO:0000259" key="10">
    <source>
        <dbReference type="PROSITE" id="PS51873"/>
    </source>
</evidence>
<dbReference type="Pfam" id="PF22191">
    <property type="entry name" value="IBR_1"/>
    <property type="match status" value="1"/>
</dbReference>
<reference evidence="11 13" key="1">
    <citation type="journal article" date="2014" name="BMC Genomics">
        <title>Genome sequence of Anopheles sinensis provides insight into genetics basis of mosquito competence for malaria parasites.</title>
        <authorList>
            <person name="Zhou D."/>
            <person name="Zhang D."/>
            <person name="Ding G."/>
            <person name="Shi L."/>
            <person name="Hou Q."/>
            <person name="Ye Y."/>
            <person name="Xu Y."/>
            <person name="Zhou H."/>
            <person name="Xiong C."/>
            <person name="Li S."/>
            <person name="Yu J."/>
            <person name="Hong S."/>
            <person name="Yu X."/>
            <person name="Zou P."/>
            <person name="Chen C."/>
            <person name="Chang X."/>
            <person name="Wang W."/>
            <person name="Lv Y."/>
            <person name="Sun Y."/>
            <person name="Ma L."/>
            <person name="Shen B."/>
            <person name="Zhu C."/>
        </authorList>
    </citation>
    <scope>NUCLEOTIDE SEQUENCE [LARGE SCALE GENOMIC DNA]</scope>
</reference>
<dbReference type="InterPro" id="IPR001841">
    <property type="entry name" value="Znf_RING"/>
</dbReference>
<organism evidence="11">
    <name type="scientific">Anopheles sinensis</name>
    <name type="common">Mosquito</name>
    <dbReference type="NCBI Taxonomy" id="74873"/>
    <lineage>
        <taxon>Eukaryota</taxon>
        <taxon>Metazoa</taxon>
        <taxon>Ecdysozoa</taxon>
        <taxon>Arthropoda</taxon>
        <taxon>Hexapoda</taxon>
        <taxon>Insecta</taxon>
        <taxon>Pterygota</taxon>
        <taxon>Neoptera</taxon>
        <taxon>Endopterygota</taxon>
        <taxon>Diptera</taxon>
        <taxon>Nematocera</taxon>
        <taxon>Culicoidea</taxon>
        <taxon>Culicidae</taxon>
        <taxon>Anophelinae</taxon>
        <taxon>Anopheles</taxon>
    </lineage>
</organism>
<dbReference type="Proteomes" id="UP000030765">
    <property type="component" value="Unassembled WGS sequence"/>
</dbReference>
<evidence type="ECO:0000256" key="7">
    <source>
        <dbReference type="PROSITE-ProRule" id="PRU00175"/>
    </source>
</evidence>
<dbReference type="VEuPathDB" id="VectorBase:ASIS002451"/>
<dbReference type="InterPro" id="IPR013083">
    <property type="entry name" value="Znf_RING/FYVE/PHD"/>
</dbReference>
<dbReference type="InterPro" id="IPR044066">
    <property type="entry name" value="TRIAD_supradom"/>
</dbReference>
<evidence type="ECO:0000256" key="4">
    <source>
        <dbReference type="ARBA" id="ARBA00022771"/>
    </source>
</evidence>
<evidence type="ECO:0000313" key="13">
    <source>
        <dbReference type="Proteomes" id="UP000030765"/>
    </source>
</evidence>
<evidence type="ECO:0000256" key="2">
    <source>
        <dbReference type="ARBA" id="ARBA00022723"/>
    </source>
</evidence>
<dbReference type="Pfam" id="PF01485">
    <property type="entry name" value="IBR"/>
    <property type="match status" value="1"/>
</dbReference>
<sequence length="491" mass="55393">METETAIPTKSQSQEIEKLDTIENDAQESEIIDKAKEQSAESIEPESVTIPDTSANHSSEPQLSIGNEIAKLEICAQDNNTDDVSASSEEPTGSLVQIQAKTILDDVLVQSLSQAELEQKKCELCLEVFSINEIVSMLKCAHICCAECAKEYFTRQITNRSITNCVCPCCKEPNLNGSNVTEEGRLEYFYNLEILLKNVVDEEVHSAFQRKVRDRTLINDPNFRRCTGCAGGFITSPKDCKITCPDCGSTTCASCLKPWESQHSGLSCEKYAEWKEANDPKSQAEGIERYLQTYGISCPNCKYRYSLDRGGCLHFTCTQCKFNFCYGCNKPFIANCSVSSYCANQGRLHAHHPRNCLFYLRDKEPEELQQLLRNNNIPFDTEPSEALKQMNGYNPIVNCPIQIPNELMCDVTCSAEVPHNSGGMCRTHYIEYLVGKIWKAQIDPVPIMDLKDCMQELRRRGISLPDRGAYDTDPMYREMCQKAIKQWIPLK</sequence>
<dbReference type="InterPro" id="IPR026254">
    <property type="entry name" value="RNF31-like"/>
</dbReference>
<dbReference type="InterPro" id="IPR002867">
    <property type="entry name" value="IBR_dom"/>
</dbReference>
<evidence type="ECO:0000313" key="11">
    <source>
        <dbReference type="EMBL" id="KFB37641.1"/>
    </source>
</evidence>
<feature type="domain" description="RING-type" evidence="9">
    <location>
        <begin position="122"/>
        <end position="171"/>
    </location>
</feature>
<dbReference type="OMA" id="INSTCPC"/>
<dbReference type="InterPro" id="IPR041031">
    <property type="entry name" value="RNF31_C"/>
</dbReference>
<proteinExistence type="predicted"/>
<evidence type="ECO:0000256" key="5">
    <source>
        <dbReference type="ARBA" id="ARBA00022786"/>
    </source>
</evidence>
<reference evidence="12" key="2">
    <citation type="submission" date="2020-05" db="UniProtKB">
        <authorList>
            <consortium name="EnsemblMetazoa"/>
        </authorList>
    </citation>
    <scope>IDENTIFICATION</scope>
</reference>
<dbReference type="PROSITE" id="PS51873">
    <property type="entry name" value="TRIAD"/>
    <property type="match status" value="1"/>
</dbReference>
<evidence type="ECO:0000256" key="3">
    <source>
        <dbReference type="ARBA" id="ARBA00022737"/>
    </source>
</evidence>
<keyword evidence="3" id="KW-0677">Repeat</keyword>
<dbReference type="GO" id="GO:0061630">
    <property type="term" value="F:ubiquitin protein ligase activity"/>
    <property type="evidence" value="ECO:0007669"/>
    <property type="project" value="TreeGrafter"/>
</dbReference>
<dbReference type="SMART" id="SM00647">
    <property type="entry name" value="IBR"/>
    <property type="match status" value="2"/>
</dbReference>
<keyword evidence="1" id="KW-0808">Transferase</keyword>
<dbReference type="EMBL" id="ATLV01013283">
    <property type="status" value="NOT_ANNOTATED_CDS"/>
    <property type="molecule type" value="Genomic_DNA"/>
</dbReference>
<dbReference type="CDD" id="cd20351">
    <property type="entry name" value="Rcat_RBR_HOIP"/>
    <property type="match status" value="1"/>
</dbReference>
<dbReference type="CDD" id="cd20337">
    <property type="entry name" value="BRcat_RBR_HOIP"/>
    <property type="match status" value="1"/>
</dbReference>
<dbReference type="InterPro" id="IPR047542">
    <property type="entry name" value="Rcat_RBR_RNF31-like"/>
</dbReference>
<evidence type="ECO:0000256" key="1">
    <source>
        <dbReference type="ARBA" id="ARBA00022679"/>
    </source>
</evidence>
<accession>A0A084VI47</accession>
<dbReference type="EMBL" id="KE524849">
    <property type="protein sequence ID" value="KFB37641.1"/>
    <property type="molecule type" value="Genomic_DNA"/>
</dbReference>
<protein>
    <submittedName>
        <fullName evidence="11">AGAP007788-PA-like protein</fullName>
    </submittedName>
</protein>
<keyword evidence="4 7" id="KW-0863">Zinc-finger</keyword>
<dbReference type="InterPro" id="IPR047540">
    <property type="entry name" value="BRcat_RBR_RNF31-like"/>
</dbReference>
<dbReference type="PANTHER" id="PTHR16004">
    <property type="entry name" value="RING FINGER PROTEIN 31-RELATED"/>
    <property type="match status" value="1"/>
</dbReference>
<dbReference type="Gene3D" id="3.30.40.10">
    <property type="entry name" value="Zinc/RING finger domain, C3HC4 (zinc finger)"/>
    <property type="match status" value="1"/>
</dbReference>
<evidence type="ECO:0000313" key="12">
    <source>
        <dbReference type="EnsemblMetazoa" id="ASIC004879-PA"/>
    </source>
</evidence>
<keyword evidence="6" id="KW-0862">Zinc</keyword>
<evidence type="ECO:0000259" key="9">
    <source>
        <dbReference type="PROSITE" id="PS50089"/>
    </source>
</evidence>
<dbReference type="GO" id="GO:0070530">
    <property type="term" value="F:K63-linked polyubiquitin modification-dependent protein binding"/>
    <property type="evidence" value="ECO:0007669"/>
    <property type="project" value="TreeGrafter"/>
</dbReference>
<dbReference type="GO" id="GO:0071797">
    <property type="term" value="C:LUBAC complex"/>
    <property type="evidence" value="ECO:0007669"/>
    <property type="project" value="InterPro"/>
</dbReference>
<dbReference type="GO" id="GO:0097039">
    <property type="term" value="P:protein linear polyubiquitination"/>
    <property type="evidence" value="ECO:0007669"/>
    <property type="project" value="TreeGrafter"/>
</dbReference>
<name>A0A084VI47_ANOSI</name>
<dbReference type="Gene3D" id="1.20.120.1750">
    <property type="match status" value="1"/>
</dbReference>
<dbReference type="VEuPathDB" id="VectorBase:ASIC004879"/>
<feature type="domain" description="RING-type" evidence="10">
    <location>
        <begin position="118"/>
        <end position="348"/>
    </location>
</feature>
<feature type="compositionally biased region" description="Polar residues" evidence="8">
    <location>
        <begin position="50"/>
        <end position="61"/>
    </location>
</feature>
<dbReference type="OrthoDB" id="9978677at2759"/>
<dbReference type="EnsemblMetazoa" id="ASIC004879-RA">
    <property type="protein sequence ID" value="ASIC004879-PA"/>
    <property type="gene ID" value="ASIC004879"/>
</dbReference>
<dbReference type="SUPFAM" id="SSF57850">
    <property type="entry name" value="RING/U-box"/>
    <property type="match status" value="3"/>
</dbReference>
<gene>
    <name evidence="11" type="ORF">ZHAS_00004879</name>
</gene>
<dbReference type="STRING" id="74873.A0A084VI47"/>
<feature type="compositionally biased region" description="Polar residues" evidence="8">
    <location>
        <begin position="1"/>
        <end position="14"/>
    </location>
</feature>
<evidence type="ECO:0000256" key="8">
    <source>
        <dbReference type="SAM" id="MobiDB-lite"/>
    </source>
</evidence>
<dbReference type="GO" id="GO:1990450">
    <property type="term" value="F:linear polyubiquitin binding"/>
    <property type="evidence" value="ECO:0007669"/>
    <property type="project" value="TreeGrafter"/>
</dbReference>
<dbReference type="Pfam" id="PF18091">
    <property type="entry name" value="E3_UbLigase_RBR"/>
    <property type="match status" value="1"/>
</dbReference>
<dbReference type="PROSITE" id="PS50089">
    <property type="entry name" value="ZF_RING_2"/>
    <property type="match status" value="1"/>
</dbReference>
<feature type="region of interest" description="Disordered" evidence="8">
    <location>
        <begin position="1"/>
        <end position="61"/>
    </location>
</feature>
<keyword evidence="13" id="KW-1185">Reference proteome</keyword>
<dbReference type="GO" id="GO:0008270">
    <property type="term" value="F:zinc ion binding"/>
    <property type="evidence" value="ECO:0007669"/>
    <property type="project" value="UniProtKB-KW"/>
</dbReference>
<keyword evidence="2" id="KW-0479">Metal-binding</keyword>
<evidence type="ECO:0000256" key="6">
    <source>
        <dbReference type="ARBA" id="ARBA00022833"/>
    </source>
</evidence>
<dbReference type="GO" id="GO:0036435">
    <property type="term" value="F:K48-linked polyubiquitin modification-dependent protein binding"/>
    <property type="evidence" value="ECO:0007669"/>
    <property type="project" value="TreeGrafter"/>
</dbReference>
<dbReference type="PANTHER" id="PTHR16004:SF2">
    <property type="entry name" value="E3 UBIQUITIN-PROTEIN LIGASE LUBEL"/>
    <property type="match status" value="1"/>
</dbReference>
<dbReference type="AlphaFoldDB" id="A0A084VI47"/>